<name>A0A409Y5X7_9AGAR</name>
<feature type="compositionally biased region" description="Low complexity" evidence="1">
    <location>
        <begin position="8"/>
        <end position="26"/>
    </location>
</feature>
<dbReference type="InParanoid" id="A0A409Y5X7"/>
<dbReference type="Proteomes" id="UP000284842">
    <property type="component" value="Unassembled WGS sequence"/>
</dbReference>
<feature type="region of interest" description="Disordered" evidence="1">
    <location>
        <begin position="325"/>
        <end position="378"/>
    </location>
</feature>
<sequence>MNVLKTNSFFRPTSRPSSPAPALLSTRTESAQAAERSSRPLNKLSLSNFIRQTPSQSPNPAPSAARLIQDGSYLEMLSLKLSEAVSKALAQPPAAPGVNDQVAGKRPIPHGRGLSLGALISSELNAVQDNPHLFKAVLRSLQRPLTVLLTNLSAQLVPLLASPVFLVLPTVAAPASFPNPTQQHALSLAKFCEEMLQTFDALNLGTDADIRGDGLKSIRDGFVSLLNRVINPLITGVRNELTPIMEALERPVTAVAVKHPAATKNPAVAYHPSILALQTLMPVYAKALTACTSSTISHASLASLLISVLWKAMVALAHRQEVKANAGTTPPVSPLLTAKKGRGSPGASTTPPITPPTGRFTIKLPPSRPPSPPSTTAVPDVATDCKALYELLLLLPRPSPDNKATKLAREAVDEAYEGLRTLPALFDAVKSKNRQMQNPIEVAKELNLLTSEIPSLIALPIVLRAFGGPNTFSVSGMLGLTEDEYRMGCLSGFGRAEECAMVVSQRVMDVLQQDSYANMIVIQWLALEMIEIEEDAP</sequence>
<keyword evidence="3" id="KW-1185">Reference proteome</keyword>
<feature type="region of interest" description="Disordered" evidence="1">
    <location>
        <begin position="1"/>
        <end position="44"/>
    </location>
</feature>
<dbReference type="OrthoDB" id="1734943at2759"/>
<proteinExistence type="predicted"/>
<dbReference type="STRING" id="181874.A0A409Y5X7"/>
<evidence type="ECO:0000256" key="1">
    <source>
        <dbReference type="SAM" id="MobiDB-lite"/>
    </source>
</evidence>
<evidence type="ECO:0000313" key="2">
    <source>
        <dbReference type="EMBL" id="PPQ98435.1"/>
    </source>
</evidence>
<organism evidence="2 3">
    <name type="scientific">Panaeolus cyanescens</name>
    <dbReference type="NCBI Taxonomy" id="181874"/>
    <lineage>
        <taxon>Eukaryota</taxon>
        <taxon>Fungi</taxon>
        <taxon>Dikarya</taxon>
        <taxon>Basidiomycota</taxon>
        <taxon>Agaricomycotina</taxon>
        <taxon>Agaricomycetes</taxon>
        <taxon>Agaricomycetidae</taxon>
        <taxon>Agaricales</taxon>
        <taxon>Agaricineae</taxon>
        <taxon>Galeropsidaceae</taxon>
        <taxon>Panaeolus</taxon>
    </lineage>
</organism>
<accession>A0A409Y5X7</accession>
<evidence type="ECO:0000313" key="3">
    <source>
        <dbReference type="Proteomes" id="UP000284842"/>
    </source>
</evidence>
<dbReference type="AlphaFoldDB" id="A0A409Y5X7"/>
<reference evidence="2 3" key="1">
    <citation type="journal article" date="2018" name="Evol. Lett.">
        <title>Horizontal gene cluster transfer increased hallucinogenic mushroom diversity.</title>
        <authorList>
            <person name="Reynolds H.T."/>
            <person name="Vijayakumar V."/>
            <person name="Gluck-Thaler E."/>
            <person name="Korotkin H.B."/>
            <person name="Matheny P.B."/>
            <person name="Slot J.C."/>
        </authorList>
    </citation>
    <scope>NUCLEOTIDE SEQUENCE [LARGE SCALE GENOMIC DNA]</scope>
    <source>
        <strain evidence="2 3">2629</strain>
    </source>
</reference>
<protein>
    <submittedName>
        <fullName evidence="2">Uncharacterized protein</fullName>
    </submittedName>
</protein>
<gene>
    <name evidence="2" type="ORF">CVT24_004114</name>
</gene>
<comment type="caution">
    <text evidence="2">The sequence shown here is derived from an EMBL/GenBank/DDBJ whole genome shotgun (WGS) entry which is preliminary data.</text>
</comment>
<dbReference type="EMBL" id="NHTK01001383">
    <property type="protein sequence ID" value="PPQ98435.1"/>
    <property type="molecule type" value="Genomic_DNA"/>
</dbReference>